<name>A0A9W6SYH5_CANBO</name>
<dbReference type="EMBL" id="BSXN01000799">
    <property type="protein sequence ID" value="GME69868.1"/>
    <property type="molecule type" value="Genomic_DNA"/>
</dbReference>
<evidence type="ECO:0000313" key="2">
    <source>
        <dbReference type="Proteomes" id="UP001165120"/>
    </source>
</evidence>
<gene>
    <name evidence="1" type="ORF">Cboi02_000260600</name>
</gene>
<reference evidence="1" key="1">
    <citation type="submission" date="2023-04" db="EMBL/GenBank/DDBJ databases">
        <title>Candida boidinii NBRC 10035.</title>
        <authorList>
            <person name="Ichikawa N."/>
            <person name="Sato H."/>
            <person name="Tonouchi N."/>
        </authorList>
    </citation>
    <scope>NUCLEOTIDE SEQUENCE</scope>
    <source>
        <strain evidence="1">NBRC 10035</strain>
    </source>
</reference>
<protein>
    <submittedName>
        <fullName evidence="1">Unnamed protein product</fullName>
    </submittedName>
</protein>
<dbReference type="Proteomes" id="UP001165120">
    <property type="component" value="Unassembled WGS sequence"/>
</dbReference>
<evidence type="ECO:0000313" key="1">
    <source>
        <dbReference type="EMBL" id="GME69868.1"/>
    </source>
</evidence>
<proteinExistence type="predicted"/>
<organism evidence="1 2">
    <name type="scientific">Candida boidinii</name>
    <name type="common">Yeast</name>
    <dbReference type="NCBI Taxonomy" id="5477"/>
    <lineage>
        <taxon>Eukaryota</taxon>
        <taxon>Fungi</taxon>
        <taxon>Dikarya</taxon>
        <taxon>Ascomycota</taxon>
        <taxon>Saccharomycotina</taxon>
        <taxon>Pichiomycetes</taxon>
        <taxon>Pichiales</taxon>
        <taxon>Pichiaceae</taxon>
        <taxon>Ogataea</taxon>
        <taxon>Ogataea/Candida clade</taxon>
    </lineage>
</organism>
<comment type="caution">
    <text evidence="1">The sequence shown here is derived from an EMBL/GenBank/DDBJ whole genome shotgun (WGS) entry which is preliminary data.</text>
</comment>
<dbReference type="AlphaFoldDB" id="A0A9W6SYH5"/>
<accession>A0A9W6SYH5</accession>
<sequence>MNIIKKISTRKQEHSSLKFSKLASNAHEKKYDLSRVSQYDLVSTSSNTTTFSNTTTLAETDNRYSPTVSNFALGNENTTNADADDASKTGIDDSIFSGSDHSDRETVLTAANSYILSRNVTKLSPTIGYTISKPVIFQKKDEKISVAEGNIPAPSIKDHNPGNDEVEDITAVEENPFDNISINANADNLIIIGVDDDYKYKTKNNDNHSRDGSSDSLSKQNFSINRTDDDYINNDTMSISNMNLDDLMLSDVVSVTDQYDTLSSSPETKRTTVSGSRNLFGELQQPSPIRQNFYAKKLLQARRMKDNNLKSVKSSNTQVDEEENYYTVDQLRYLPTPKEFTNFEELMNSEIVRDVLKSSLKAKKYQYLRNLADSLNEVSRSRYSHKLKQLEEGDTASSSAASTCWRTIKSNPSTMKQQKGYPPNSNVPYRTNTLVSGMSFDSNVSNGSTISSQTQLSYHSKWSDASDRSDNSDVHPDLSSASTMLVDEFLARLESNLKQFPIFEKRADQYNIIRALPIISEKFKSGYTVFPSTSSLKKYQTYNTFMDKSLKVIRDIRKKNELAIKQYNKNLKTKDESIIEKSELARMEKFNNIENDIKFIRELDLLKPLFKVVLPNFSVIRKNCPIVTIYKYLTEEQIQIVNKYNATVDSNAKVDSQRYVYCKIK</sequence>
<keyword evidence="2" id="KW-1185">Reference proteome</keyword>